<dbReference type="InterPro" id="IPR036458">
    <property type="entry name" value="Na:dicarbo_symporter_sf"/>
</dbReference>
<sequence length="325" mass="34225">MILGLVTPAIGDLGKGAGKLLLITAMIAYGSTLFSGFFTYFSGSTIFPQILPANAELTAMENPEDFMLTPYFVVNMPPLMDVMTALLLSFTIGLGLSNIEGGILRASFNDFKDIIIKVIEAVIIPLLPLHIFGIFLNMTVSGQVASIISMFLKVIIVIFVLHVLLLLTQFTIAGSVSRKNPLKLLKNMLPAYATALGTQSSAATIPVTLAQTIKNGVRKNIAIFTVPLCATIHLAGSAMKIVACAMAIMIMAGEPVTFSSFSGFIMMLGITMIAAPGVPGGAIMAALGILQSMLGFNETLQALMIALYIAMDSFGTACNVTGDGA</sequence>
<evidence type="ECO:0000256" key="2">
    <source>
        <dbReference type="ARBA" id="ARBA00022448"/>
    </source>
</evidence>
<gene>
    <name evidence="7" type="ORF">EVA_11631</name>
</gene>
<evidence type="ECO:0000256" key="5">
    <source>
        <dbReference type="ARBA" id="ARBA00023136"/>
    </source>
</evidence>
<comment type="subcellular location">
    <subcellularLocation>
        <location evidence="1">Membrane</location>
        <topology evidence="1">Multi-pass membrane protein</topology>
    </subcellularLocation>
</comment>
<feature type="transmembrane region" description="Helical" evidence="6">
    <location>
        <begin position="85"/>
        <end position="108"/>
    </location>
</feature>
<comment type="caution">
    <text evidence="7">The sequence shown here is derived from an EMBL/GenBank/DDBJ whole genome shotgun (WGS) entry which is preliminary data.</text>
</comment>
<keyword evidence="3 6" id="KW-0812">Transmembrane</keyword>
<evidence type="ECO:0000256" key="3">
    <source>
        <dbReference type="ARBA" id="ARBA00022692"/>
    </source>
</evidence>
<evidence type="ECO:0000256" key="1">
    <source>
        <dbReference type="ARBA" id="ARBA00004141"/>
    </source>
</evidence>
<accession>J9GEQ6</accession>
<dbReference type="PANTHER" id="PTHR42865:SF8">
    <property type="entry name" value="SERINE_THREONINE TRANSPORTER SSTT"/>
    <property type="match status" value="1"/>
</dbReference>
<proteinExistence type="predicted"/>
<feature type="transmembrane region" description="Helical" evidence="6">
    <location>
        <begin position="264"/>
        <end position="290"/>
    </location>
</feature>
<dbReference type="Gene3D" id="1.10.3860.10">
    <property type="entry name" value="Sodium:dicarboxylate symporter"/>
    <property type="match status" value="1"/>
</dbReference>
<feature type="transmembrane region" description="Helical" evidence="6">
    <location>
        <begin position="192"/>
        <end position="209"/>
    </location>
</feature>
<feature type="transmembrane region" description="Helical" evidence="6">
    <location>
        <begin position="150"/>
        <end position="172"/>
    </location>
</feature>
<organism evidence="7">
    <name type="scientific">gut metagenome</name>
    <dbReference type="NCBI Taxonomy" id="749906"/>
    <lineage>
        <taxon>unclassified sequences</taxon>
        <taxon>metagenomes</taxon>
        <taxon>organismal metagenomes</taxon>
    </lineage>
</organism>
<dbReference type="PANTHER" id="PTHR42865">
    <property type="entry name" value="PROTON/GLUTAMATE-ASPARTATE SYMPORTER"/>
    <property type="match status" value="1"/>
</dbReference>
<evidence type="ECO:0000313" key="7">
    <source>
        <dbReference type="EMBL" id="EJX00263.1"/>
    </source>
</evidence>
<keyword evidence="2" id="KW-0813">Transport</keyword>
<protein>
    <submittedName>
        <fullName evidence="7">Na+/H+-dicarboxylate symporter</fullName>
    </submittedName>
</protein>
<evidence type="ECO:0000256" key="4">
    <source>
        <dbReference type="ARBA" id="ARBA00022989"/>
    </source>
</evidence>
<keyword evidence="4 6" id="KW-1133">Transmembrane helix</keyword>
<dbReference type="GO" id="GO:0005886">
    <property type="term" value="C:plasma membrane"/>
    <property type="evidence" value="ECO:0007669"/>
    <property type="project" value="TreeGrafter"/>
</dbReference>
<evidence type="ECO:0000256" key="6">
    <source>
        <dbReference type="SAM" id="Phobius"/>
    </source>
</evidence>
<dbReference type="InterPro" id="IPR001991">
    <property type="entry name" value="Na-dicarboxylate_symporter"/>
</dbReference>
<dbReference type="Pfam" id="PF00375">
    <property type="entry name" value="SDF"/>
    <property type="match status" value="1"/>
</dbReference>
<reference evidence="7" key="1">
    <citation type="journal article" date="2012" name="PLoS ONE">
        <title>Gene sets for utilization of primary and secondary nutrition supplies in the distal gut of endangered iberian lynx.</title>
        <authorList>
            <person name="Alcaide M."/>
            <person name="Messina E."/>
            <person name="Richter M."/>
            <person name="Bargiela R."/>
            <person name="Peplies J."/>
            <person name="Huws S.A."/>
            <person name="Newbold C.J."/>
            <person name="Golyshin P.N."/>
            <person name="Simon M.A."/>
            <person name="Lopez G."/>
            <person name="Yakimov M.M."/>
            <person name="Ferrer M."/>
        </authorList>
    </citation>
    <scope>NUCLEOTIDE SEQUENCE</scope>
</reference>
<keyword evidence="5 6" id="KW-0472">Membrane</keyword>
<name>J9GEQ6_9ZZZZ</name>
<feature type="non-terminal residue" evidence="7">
    <location>
        <position position="325"/>
    </location>
</feature>
<dbReference type="GO" id="GO:0032329">
    <property type="term" value="P:serine transport"/>
    <property type="evidence" value="ECO:0007669"/>
    <property type="project" value="TreeGrafter"/>
</dbReference>
<feature type="transmembrane region" description="Helical" evidence="6">
    <location>
        <begin position="221"/>
        <end position="252"/>
    </location>
</feature>
<feature type="transmembrane region" description="Helical" evidence="6">
    <location>
        <begin position="20"/>
        <end position="41"/>
    </location>
</feature>
<dbReference type="EMBL" id="AMCI01003451">
    <property type="protein sequence ID" value="EJX00263.1"/>
    <property type="molecule type" value="Genomic_DNA"/>
</dbReference>
<dbReference type="GO" id="GO:0005295">
    <property type="term" value="F:neutral L-amino acid:sodium symporter activity"/>
    <property type="evidence" value="ECO:0007669"/>
    <property type="project" value="TreeGrafter"/>
</dbReference>
<feature type="transmembrane region" description="Helical" evidence="6">
    <location>
        <begin position="114"/>
        <end position="138"/>
    </location>
</feature>
<dbReference type="AlphaFoldDB" id="J9GEQ6"/>
<dbReference type="SUPFAM" id="SSF118215">
    <property type="entry name" value="Proton glutamate symport protein"/>
    <property type="match status" value="1"/>
</dbReference>